<dbReference type="Proteomes" id="UP000816034">
    <property type="component" value="Unassembled WGS sequence"/>
</dbReference>
<reference evidence="1 2" key="1">
    <citation type="journal article" date="2018" name="BMC Genomics">
        <title>The genome of Naegleria lovaniensis, the basis for a comparative approach to unravel pathogenicity factors of the human pathogenic amoeba N. fowleri.</title>
        <authorList>
            <person name="Liechti N."/>
            <person name="Schurch N."/>
            <person name="Bruggmann R."/>
            <person name="Wittwer M."/>
        </authorList>
    </citation>
    <scope>NUCLEOTIDE SEQUENCE [LARGE SCALE GENOMIC DNA]</scope>
    <source>
        <strain evidence="1 2">ATCC 30569</strain>
    </source>
</reference>
<evidence type="ECO:0000313" key="1">
    <source>
        <dbReference type="EMBL" id="KAG2386636.1"/>
    </source>
</evidence>
<dbReference type="AlphaFoldDB" id="A0AA88KML7"/>
<organism evidence="1 2">
    <name type="scientific">Naegleria lovaniensis</name>
    <name type="common">Amoeba</name>
    <dbReference type="NCBI Taxonomy" id="51637"/>
    <lineage>
        <taxon>Eukaryota</taxon>
        <taxon>Discoba</taxon>
        <taxon>Heterolobosea</taxon>
        <taxon>Tetramitia</taxon>
        <taxon>Eutetramitia</taxon>
        <taxon>Vahlkampfiidae</taxon>
        <taxon>Naegleria</taxon>
    </lineage>
</organism>
<gene>
    <name evidence="1" type="ORF">C9374_002380</name>
</gene>
<protein>
    <submittedName>
        <fullName evidence="1">Uncharacterized protein</fullName>
    </submittedName>
</protein>
<dbReference type="GeneID" id="68094836"/>
<accession>A0AA88KML7</accession>
<dbReference type="EMBL" id="PYSW02000015">
    <property type="protein sequence ID" value="KAG2386636.1"/>
    <property type="molecule type" value="Genomic_DNA"/>
</dbReference>
<dbReference type="RefSeq" id="XP_044550628.1">
    <property type="nucleotide sequence ID" value="XM_044691792.1"/>
</dbReference>
<sequence>MMRLQSLRRILNHRTTCLFNHYVNTVQSSLAFYHTQLFARSMSSKKKNFGENVDTDLISEHVLKMSEEEERLTEEMKKDVIWNAFVAESEGYEEMVWVDAKRRGKELTGDDIQAIKAKIREHKKEMFERYKRMRKVYHDESIPESSKKHIYEDIARAFKENAHFVDTPEFATIQREFEKRAGYKIPENIQDEYSPEQIEKFMQMLDGEEGKQLEEYMNTVLSDEAFAKMGINAQEYNPFLHPEKSLMFHDSDEIKINPPRDETTPAKPKIPPRYLSREEFDTFKHAMVKDLQKNSPGMEQFFANETGESLMQMLENFYEEVKDQDLSNLSDFLEQAKKRNTGK</sequence>
<evidence type="ECO:0000313" key="2">
    <source>
        <dbReference type="Proteomes" id="UP000816034"/>
    </source>
</evidence>
<keyword evidence="2" id="KW-1185">Reference proteome</keyword>
<comment type="caution">
    <text evidence="1">The sequence shown here is derived from an EMBL/GenBank/DDBJ whole genome shotgun (WGS) entry which is preliminary data.</text>
</comment>
<proteinExistence type="predicted"/>
<name>A0AA88KML7_NAELO</name>